<dbReference type="Gene3D" id="3.40.50.2300">
    <property type="match status" value="1"/>
</dbReference>
<dbReference type="EMBL" id="CAJOBC010071303">
    <property type="protein sequence ID" value="CAF4243521.1"/>
    <property type="molecule type" value="Genomic_DNA"/>
</dbReference>
<proteinExistence type="predicted"/>
<name>A0A815IG53_9BILA</name>
<evidence type="ECO:0000259" key="1">
    <source>
        <dbReference type="Pfam" id="PF13407"/>
    </source>
</evidence>
<evidence type="ECO:0000313" key="2">
    <source>
        <dbReference type="EMBL" id="CAF1363262.1"/>
    </source>
</evidence>
<dbReference type="AlphaFoldDB" id="A0A815IG53"/>
<dbReference type="SUPFAM" id="SSF53822">
    <property type="entry name" value="Periplasmic binding protein-like I"/>
    <property type="match status" value="1"/>
</dbReference>
<dbReference type="Pfam" id="PF13407">
    <property type="entry name" value="Peripla_BP_4"/>
    <property type="match status" value="1"/>
</dbReference>
<dbReference type="Proteomes" id="UP000681722">
    <property type="component" value="Unassembled WGS sequence"/>
</dbReference>
<dbReference type="InterPro" id="IPR028082">
    <property type="entry name" value="Peripla_BP_I"/>
</dbReference>
<organism evidence="2 4">
    <name type="scientific">Didymodactylos carnosus</name>
    <dbReference type="NCBI Taxonomy" id="1234261"/>
    <lineage>
        <taxon>Eukaryota</taxon>
        <taxon>Metazoa</taxon>
        <taxon>Spiralia</taxon>
        <taxon>Gnathifera</taxon>
        <taxon>Rotifera</taxon>
        <taxon>Eurotatoria</taxon>
        <taxon>Bdelloidea</taxon>
        <taxon>Philodinida</taxon>
        <taxon>Philodinidae</taxon>
        <taxon>Didymodactylos</taxon>
    </lineage>
</organism>
<evidence type="ECO:0000313" key="4">
    <source>
        <dbReference type="Proteomes" id="UP000663829"/>
    </source>
</evidence>
<gene>
    <name evidence="2" type="ORF">GPM918_LOCUS31489</name>
    <name evidence="3" type="ORF">SRO942_LOCUS32135</name>
</gene>
<dbReference type="Proteomes" id="UP000663829">
    <property type="component" value="Unassembled WGS sequence"/>
</dbReference>
<dbReference type="InterPro" id="IPR025997">
    <property type="entry name" value="SBP_2_dom"/>
</dbReference>
<sequence>MIQPVSPESAQYCGLLAKYSSVLFGNLVWLPNFNGKPYFNFVATVDAVKSGNVLSGYLIDYVKSGKVIVIQGIIGERFSSVVNQAFLAKINNTGLTVAVNSHGFYDQNITIPVITQALSANPNAKAIVTFSGEMGNGVAIYLKQNGIKNIVYISVDCNVELAEYIRDMLSIYIKYIC</sequence>
<reference evidence="2" key="1">
    <citation type="submission" date="2021-02" db="EMBL/GenBank/DDBJ databases">
        <authorList>
            <person name="Nowell W R."/>
        </authorList>
    </citation>
    <scope>NUCLEOTIDE SEQUENCE</scope>
</reference>
<keyword evidence="4" id="KW-1185">Reference proteome</keyword>
<feature type="domain" description="Periplasmic binding protein" evidence="1">
    <location>
        <begin position="42"/>
        <end position="167"/>
    </location>
</feature>
<accession>A0A815IG53</accession>
<evidence type="ECO:0000313" key="3">
    <source>
        <dbReference type="EMBL" id="CAF4243521.1"/>
    </source>
</evidence>
<dbReference type="EMBL" id="CAJNOQ010015529">
    <property type="protein sequence ID" value="CAF1363262.1"/>
    <property type="molecule type" value="Genomic_DNA"/>
</dbReference>
<comment type="caution">
    <text evidence="2">The sequence shown here is derived from an EMBL/GenBank/DDBJ whole genome shotgun (WGS) entry which is preliminary data.</text>
</comment>
<protein>
    <recommendedName>
        <fullName evidence="1">Periplasmic binding protein domain-containing protein</fullName>
    </recommendedName>
</protein>